<evidence type="ECO:0000259" key="3">
    <source>
        <dbReference type="PROSITE" id="PS52015"/>
    </source>
</evidence>
<name>A0A4Q1SK17_9BACT</name>
<dbReference type="Gene3D" id="3.30.1150.10">
    <property type="match status" value="1"/>
</dbReference>
<keyword evidence="2" id="KW-0812">Transmembrane</keyword>
<comment type="caution">
    <text evidence="4">The sequence shown here is derived from an EMBL/GenBank/DDBJ whole genome shotgun (WGS) entry which is preliminary data.</text>
</comment>
<dbReference type="OrthoDB" id="1685233at2"/>
<keyword evidence="2" id="KW-1133">Transmembrane helix</keyword>
<feature type="compositionally biased region" description="Gly residues" evidence="1">
    <location>
        <begin position="214"/>
        <end position="250"/>
    </location>
</feature>
<reference evidence="4 5" key="1">
    <citation type="journal article" date="2016" name="Int. J. Syst. Evol. Microbiol.">
        <title>Acidipila dinghuensis sp. nov., an acidobacterium isolated from forest soil.</title>
        <authorList>
            <person name="Jiang Y.W."/>
            <person name="Wang J."/>
            <person name="Chen M.H."/>
            <person name="Lv Y.Y."/>
            <person name="Qiu L.H."/>
        </authorList>
    </citation>
    <scope>NUCLEOTIDE SEQUENCE [LARGE SCALE GENOMIC DNA]</scope>
    <source>
        <strain evidence="4 5">DHOF10</strain>
    </source>
</reference>
<sequence length="343" mass="35716">MGRATGKAGPMTNPHHARPKMNKQDVTPCEAELERMLRTALVREAAPAGLMADVERRLWEKQAAKTTTSVPSFESLATGVRSGWTTFWSAGAHAAAIALVALVVFAGGRTVVKQTKLAVTPVEVRPFLPLVARNSGTAGGGGGGGAHDAVEASRGHLPKFSDTQKVPPQIIRNETPKLPVEATVVMPPIQLPDANLPNVGMPQSPQVALASQGPGSGSGFGSGSHGGMGPGSGPGVGPGENGGYGGGTVMGPGPGVIAPQLIHSVDPEFSDEARKEKFPGICIVDVIVDANGMPTHITVEQHLGMGLEEKAIEAVEQYRWKPALYHGHPVAVMMRVVVNFRIM</sequence>
<evidence type="ECO:0000313" key="5">
    <source>
        <dbReference type="Proteomes" id="UP000290253"/>
    </source>
</evidence>
<dbReference type="PANTHER" id="PTHR33446:SF2">
    <property type="entry name" value="PROTEIN TONB"/>
    <property type="match status" value="1"/>
</dbReference>
<gene>
    <name evidence="4" type="ORF">ESZ00_08005</name>
</gene>
<dbReference type="GO" id="GO:0031992">
    <property type="term" value="F:energy transducer activity"/>
    <property type="evidence" value="ECO:0007669"/>
    <property type="project" value="TreeGrafter"/>
</dbReference>
<dbReference type="GO" id="GO:0055085">
    <property type="term" value="P:transmembrane transport"/>
    <property type="evidence" value="ECO:0007669"/>
    <property type="project" value="InterPro"/>
</dbReference>
<feature type="region of interest" description="Disordered" evidence="1">
    <location>
        <begin position="200"/>
        <end position="250"/>
    </location>
</feature>
<protein>
    <submittedName>
        <fullName evidence="4">Energy transducer TonB</fullName>
    </submittedName>
</protein>
<dbReference type="Pfam" id="PF03544">
    <property type="entry name" value="TonB_C"/>
    <property type="match status" value="1"/>
</dbReference>
<organism evidence="4 5">
    <name type="scientific">Silvibacterium dinghuense</name>
    <dbReference type="NCBI Taxonomy" id="1560006"/>
    <lineage>
        <taxon>Bacteria</taxon>
        <taxon>Pseudomonadati</taxon>
        <taxon>Acidobacteriota</taxon>
        <taxon>Terriglobia</taxon>
        <taxon>Terriglobales</taxon>
        <taxon>Acidobacteriaceae</taxon>
        <taxon>Silvibacterium</taxon>
    </lineage>
</organism>
<dbReference type="EMBL" id="SDMK01000001">
    <property type="protein sequence ID" value="RXS97793.1"/>
    <property type="molecule type" value="Genomic_DNA"/>
</dbReference>
<proteinExistence type="predicted"/>
<evidence type="ECO:0000256" key="1">
    <source>
        <dbReference type="SAM" id="MobiDB-lite"/>
    </source>
</evidence>
<dbReference type="InterPro" id="IPR037682">
    <property type="entry name" value="TonB_C"/>
</dbReference>
<dbReference type="AlphaFoldDB" id="A0A4Q1SK17"/>
<dbReference type="SUPFAM" id="SSF74653">
    <property type="entry name" value="TolA/TonB C-terminal domain"/>
    <property type="match status" value="1"/>
</dbReference>
<feature type="transmembrane region" description="Helical" evidence="2">
    <location>
        <begin position="87"/>
        <end position="107"/>
    </location>
</feature>
<dbReference type="GO" id="GO:0098797">
    <property type="term" value="C:plasma membrane protein complex"/>
    <property type="evidence" value="ECO:0007669"/>
    <property type="project" value="TreeGrafter"/>
</dbReference>
<evidence type="ECO:0000313" key="4">
    <source>
        <dbReference type="EMBL" id="RXS97793.1"/>
    </source>
</evidence>
<feature type="region of interest" description="Disordered" evidence="1">
    <location>
        <begin position="1"/>
        <end position="27"/>
    </location>
</feature>
<keyword evidence="5" id="KW-1185">Reference proteome</keyword>
<dbReference type="Proteomes" id="UP000290253">
    <property type="component" value="Unassembled WGS sequence"/>
</dbReference>
<accession>A0A4Q1SK17</accession>
<dbReference type="InterPro" id="IPR051045">
    <property type="entry name" value="TonB-dependent_transducer"/>
</dbReference>
<dbReference type="PANTHER" id="PTHR33446">
    <property type="entry name" value="PROTEIN TONB-RELATED"/>
    <property type="match status" value="1"/>
</dbReference>
<feature type="domain" description="TonB C-terminal" evidence="3">
    <location>
        <begin position="254"/>
        <end position="343"/>
    </location>
</feature>
<evidence type="ECO:0000256" key="2">
    <source>
        <dbReference type="SAM" id="Phobius"/>
    </source>
</evidence>
<dbReference type="PROSITE" id="PS52015">
    <property type="entry name" value="TONB_CTD"/>
    <property type="match status" value="1"/>
</dbReference>
<keyword evidence="2" id="KW-0472">Membrane</keyword>